<feature type="transmembrane region" description="Helical" evidence="6">
    <location>
        <begin position="21"/>
        <end position="45"/>
    </location>
</feature>
<comment type="caution">
    <text evidence="8">The sequence shown here is derived from an EMBL/GenBank/DDBJ whole genome shotgun (WGS) entry which is preliminary data.</text>
</comment>
<feature type="transmembrane region" description="Helical" evidence="6">
    <location>
        <begin position="283"/>
        <end position="305"/>
    </location>
</feature>
<dbReference type="STRING" id="483913.AN935_05165"/>
<feature type="transmembrane region" description="Helical" evidence="6">
    <location>
        <begin position="231"/>
        <end position="252"/>
    </location>
</feature>
<keyword evidence="5 6" id="KW-0472">Membrane</keyword>
<dbReference type="EMBL" id="JXBC01000002">
    <property type="protein sequence ID" value="KIU11934.1"/>
    <property type="molecule type" value="Genomic_DNA"/>
</dbReference>
<evidence type="ECO:0000256" key="3">
    <source>
        <dbReference type="ARBA" id="ARBA00022692"/>
    </source>
</evidence>
<evidence type="ECO:0000256" key="1">
    <source>
        <dbReference type="ARBA" id="ARBA00004651"/>
    </source>
</evidence>
<feature type="transmembrane region" description="Helical" evidence="6">
    <location>
        <begin position="317"/>
        <end position="336"/>
    </location>
</feature>
<dbReference type="PATRIC" id="fig|1423.173.peg.818"/>
<keyword evidence="4 6" id="KW-1133">Transmembrane helix</keyword>
<evidence type="ECO:0000256" key="6">
    <source>
        <dbReference type="SAM" id="Phobius"/>
    </source>
</evidence>
<dbReference type="Pfam" id="PF12698">
    <property type="entry name" value="ABC2_membrane_3"/>
    <property type="match status" value="1"/>
</dbReference>
<feature type="domain" description="ABC-2 type transporter transmembrane" evidence="7">
    <location>
        <begin position="19"/>
        <end position="391"/>
    </location>
</feature>
<evidence type="ECO:0000256" key="5">
    <source>
        <dbReference type="ARBA" id="ARBA00023136"/>
    </source>
</evidence>
<protein>
    <recommendedName>
        <fullName evidence="7">ABC-2 type transporter transmembrane domain-containing protein</fullName>
    </recommendedName>
</protein>
<keyword evidence="3 6" id="KW-0812">Transmembrane</keyword>
<dbReference type="InterPro" id="IPR013525">
    <property type="entry name" value="ABC2_TM"/>
</dbReference>
<evidence type="ECO:0000256" key="2">
    <source>
        <dbReference type="ARBA" id="ARBA00022475"/>
    </source>
</evidence>
<dbReference type="GO" id="GO:0140359">
    <property type="term" value="F:ABC-type transporter activity"/>
    <property type="evidence" value="ECO:0007669"/>
    <property type="project" value="InterPro"/>
</dbReference>
<proteinExistence type="predicted"/>
<dbReference type="InterPro" id="IPR051449">
    <property type="entry name" value="ABC-2_transporter_component"/>
</dbReference>
<name>A0A0D1JHC1_BACIU</name>
<accession>A0A0D1JHC1</accession>
<feature type="transmembrane region" description="Helical" evidence="6">
    <location>
        <begin position="372"/>
        <end position="394"/>
    </location>
</feature>
<comment type="subcellular location">
    <subcellularLocation>
        <location evidence="1">Cell membrane</location>
        <topology evidence="1">Multi-pass membrane protein</topology>
    </subcellularLocation>
</comment>
<evidence type="ECO:0000256" key="4">
    <source>
        <dbReference type="ARBA" id="ARBA00022989"/>
    </source>
</evidence>
<gene>
    <name evidence="8" type="ORF">SC09_Contig19orf00227</name>
</gene>
<feature type="transmembrane region" description="Helical" evidence="6">
    <location>
        <begin position="342"/>
        <end position="360"/>
    </location>
</feature>
<evidence type="ECO:0000313" key="9">
    <source>
        <dbReference type="Proteomes" id="UP000032247"/>
    </source>
</evidence>
<keyword evidence="2" id="KW-1003">Cell membrane</keyword>
<dbReference type="GO" id="GO:0005886">
    <property type="term" value="C:plasma membrane"/>
    <property type="evidence" value="ECO:0007669"/>
    <property type="project" value="UniProtKB-SubCell"/>
</dbReference>
<feature type="transmembrane region" description="Helical" evidence="6">
    <location>
        <begin position="186"/>
        <end position="210"/>
    </location>
</feature>
<evidence type="ECO:0000313" key="8">
    <source>
        <dbReference type="EMBL" id="KIU11934.1"/>
    </source>
</evidence>
<sequence>MNKFWIMLSHTYKNKIIAKSFIISTVITVLLVLVVTNLESIISLFQGDDAKEKIAVVDETNELYPVFSKQLKAVDTDGDLDVKLSKQSEDDVTKQVKDESLDGMLIIKRDEKGTISGTYKALTISNESTYQTLQQALTQTKTAVGTAELGVSQETISSLYAPVTVGQKALKEGAKSEEELGQTVGLVYIMLFVIYFSVIMYASMIAMEVATEKSSRVMEILISSMPPIQQMFAKLLGIGLVGITQLAIILGAGSLSLKLNQKSETASSVGGFLNLTDVSATTVIYAVIFFLLGYFLYATLAAFLGSVVSRIEDVQQTITPMTLLVVAGFMLAMFGLNVPDAGFITVTSFIPFFTPMIMFLRVGMLDIPFWQAAVGIGITLLTIVILAVIGARIYKGGVLIYGNSSAFKAIKQALRLAKN</sequence>
<dbReference type="PANTHER" id="PTHR30294:SF29">
    <property type="entry name" value="MULTIDRUG ABC TRANSPORTER PERMEASE YBHS-RELATED"/>
    <property type="match status" value="1"/>
</dbReference>
<organism evidence="8 9">
    <name type="scientific">Bacillus subtilis</name>
    <dbReference type="NCBI Taxonomy" id="1423"/>
    <lineage>
        <taxon>Bacteria</taxon>
        <taxon>Bacillati</taxon>
        <taxon>Bacillota</taxon>
        <taxon>Bacilli</taxon>
        <taxon>Bacillales</taxon>
        <taxon>Bacillaceae</taxon>
        <taxon>Bacillus</taxon>
    </lineage>
</organism>
<dbReference type="AlphaFoldDB" id="A0A0D1JHC1"/>
<dbReference type="PANTHER" id="PTHR30294">
    <property type="entry name" value="MEMBRANE COMPONENT OF ABC TRANSPORTER YHHJ-RELATED"/>
    <property type="match status" value="1"/>
</dbReference>
<reference evidence="8 9" key="1">
    <citation type="submission" date="2014-12" db="EMBL/GenBank/DDBJ databases">
        <title>Comparative genome analysis of Bacillus coagulans HM-08, Clostridium butyricum HM-68, Bacillus subtilis HM-66 and Bacillus licheniformis BL-09.</title>
        <authorList>
            <person name="Zhang H."/>
        </authorList>
    </citation>
    <scope>NUCLEOTIDE SEQUENCE [LARGE SCALE GENOMIC DNA]</scope>
    <source>
        <strain evidence="8 9">HM-66</strain>
    </source>
</reference>
<dbReference type="Proteomes" id="UP000032247">
    <property type="component" value="Unassembled WGS sequence"/>
</dbReference>
<evidence type="ECO:0000259" key="7">
    <source>
        <dbReference type="Pfam" id="PF12698"/>
    </source>
</evidence>